<dbReference type="EMBL" id="JADVKH010000024">
    <property type="protein sequence ID" value="MBJ9688017.1"/>
    <property type="molecule type" value="Genomic_DNA"/>
</dbReference>
<name>A0ABS1AV77_BURVI</name>
<evidence type="ECO:0000313" key="1">
    <source>
        <dbReference type="EMBL" id="MBJ9688017.1"/>
    </source>
</evidence>
<gene>
    <name evidence="1" type="ORF">I5589_13125</name>
</gene>
<reference evidence="1 2" key="1">
    <citation type="submission" date="2020-11" db="EMBL/GenBank/DDBJ databases">
        <title>Enhanced detection system for hospital associated transmission using whole genome sequencing surveillance.</title>
        <authorList>
            <person name="Harrison L.H."/>
            <person name="Van Tyne D."/>
            <person name="Marsh J.W."/>
            <person name="Griffith M.P."/>
            <person name="Snyder D.J."/>
            <person name="Cooper V.S."/>
            <person name="Mustapha M."/>
        </authorList>
    </citation>
    <scope>NUCLEOTIDE SEQUENCE [LARGE SCALE GENOMIC DNA]</scope>
    <source>
        <strain evidence="1 2">BC00020</strain>
    </source>
</reference>
<keyword evidence="2" id="KW-1185">Reference proteome</keyword>
<organism evidence="1 2">
    <name type="scientific">Burkholderia vietnamiensis</name>
    <dbReference type="NCBI Taxonomy" id="60552"/>
    <lineage>
        <taxon>Bacteria</taxon>
        <taxon>Pseudomonadati</taxon>
        <taxon>Pseudomonadota</taxon>
        <taxon>Betaproteobacteria</taxon>
        <taxon>Burkholderiales</taxon>
        <taxon>Burkholderiaceae</taxon>
        <taxon>Burkholderia</taxon>
        <taxon>Burkholderia cepacia complex</taxon>
    </lineage>
</organism>
<protein>
    <submittedName>
        <fullName evidence="1">PAAR domain-containing protein</fullName>
    </submittedName>
</protein>
<evidence type="ECO:0000313" key="2">
    <source>
        <dbReference type="Proteomes" id="UP000808215"/>
    </source>
</evidence>
<dbReference type="CDD" id="cd14744">
    <property type="entry name" value="PAAR_CT_2"/>
    <property type="match status" value="1"/>
</dbReference>
<dbReference type="InterPro" id="IPR008727">
    <property type="entry name" value="PAAR_motif"/>
</dbReference>
<proteinExistence type="predicted"/>
<dbReference type="RefSeq" id="WP_200091428.1">
    <property type="nucleotide sequence ID" value="NZ_JADVKH010000024.1"/>
</dbReference>
<sequence length="239" mass="26513">MKKDRIELSLSTKHTRKCKFLDNVTCLNPPSEREYRLAAHGNLSCHREHQRVVSRKTPQFPSITIMFEQLVVKGSPTTTGGYVASGSSTHYDERGNTMARDGDQATCGNCKGLFPIRGSASTWLDDGKAMVKDLDWVLCPCRQNRVRASPSTTFYYSTDGGGQAATRTAEQSIVEIARAAVHDEQYTLRDQSGRALQNVRYRVVTDTGQEFTGITDAHGQTNRIRTGSAASLKIYTKEN</sequence>
<accession>A0ABS1AV77</accession>
<dbReference type="Proteomes" id="UP000808215">
    <property type="component" value="Unassembled WGS sequence"/>
</dbReference>
<dbReference type="Pfam" id="PF05488">
    <property type="entry name" value="PAAR_motif"/>
    <property type="match status" value="1"/>
</dbReference>
<comment type="caution">
    <text evidence="1">The sequence shown here is derived from an EMBL/GenBank/DDBJ whole genome shotgun (WGS) entry which is preliminary data.</text>
</comment>